<protein>
    <submittedName>
        <fullName evidence="3">SMAD/FHA domain-containing protein</fullName>
    </submittedName>
</protein>
<dbReference type="PROSITE" id="PS50006">
    <property type="entry name" value="FHA_DOMAIN"/>
    <property type="match status" value="1"/>
</dbReference>
<dbReference type="SMART" id="SM00240">
    <property type="entry name" value="FHA"/>
    <property type="match status" value="1"/>
</dbReference>
<sequence>MTTMGPPPPRNPNAATSSDVAAEPQTKILASSSTSASDKSPMAPPPPQNPKTPQSEPVQSESHTIPIQEEVPIEIADEKSVDTKQEQRSNVAVPYIIPEWSGPPRHNFFLEVLKDGSIIDQLDVYEKGAYMFGRVDLCDFVLEHPTISRFHTVLQFKRNGDAYLYDLGSTHGTFVNKNQESDLKIIKKAKMQEEMKDMEASLLRAKLEASLADGISWGMSEDAIEEIEDDVDEISWQNYKGQLTERQEKTRDKVIKRLEKVSVFFPNTFH</sequence>
<dbReference type="AlphaFoldDB" id="A0A7J0H7D3"/>
<evidence type="ECO:0000259" key="2">
    <source>
        <dbReference type="PROSITE" id="PS50006"/>
    </source>
</evidence>
<organism evidence="3 4">
    <name type="scientific">Actinidia rufa</name>
    <dbReference type="NCBI Taxonomy" id="165716"/>
    <lineage>
        <taxon>Eukaryota</taxon>
        <taxon>Viridiplantae</taxon>
        <taxon>Streptophyta</taxon>
        <taxon>Embryophyta</taxon>
        <taxon>Tracheophyta</taxon>
        <taxon>Spermatophyta</taxon>
        <taxon>Magnoliopsida</taxon>
        <taxon>eudicotyledons</taxon>
        <taxon>Gunneridae</taxon>
        <taxon>Pentapetalae</taxon>
        <taxon>asterids</taxon>
        <taxon>Ericales</taxon>
        <taxon>Actinidiaceae</taxon>
        <taxon>Actinidia</taxon>
    </lineage>
</organism>
<gene>
    <name evidence="3" type="ORF">Acr_27g0007490</name>
</gene>
<feature type="region of interest" description="Disordered" evidence="1">
    <location>
        <begin position="1"/>
        <end position="88"/>
    </location>
</feature>
<proteinExistence type="predicted"/>
<dbReference type="Proteomes" id="UP000585474">
    <property type="component" value="Unassembled WGS sequence"/>
</dbReference>
<dbReference type="PANTHER" id="PTHR23308">
    <property type="entry name" value="NUCLEAR INHIBITOR OF PROTEIN PHOSPHATASE-1"/>
    <property type="match status" value="1"/>
</dbReference>
<dbReference type="InterPro" id="IPR008984">
    <property type="entry name" value="SMAD_FHA_dom_sf"/>
</dbReference>
<feature type="domain" description="FHA" evidence="2">
    <location>
        <begin position="130"/>
        <end position="180"/>
    </location>
</feature>
<dbReference type="InterPro" id="IPR050923">
    <property type="entry name" value="Cell_Proc_Reg/RNA_Proc"/>
</dbReference>
<dbReference type="Gene3D" id="2.60.200.20">
    <property type="match status" value="1"/>
</dbReference>
<dbReference type="Pfam" id="PF00498">
    <property type="entry name" value="FHA"/>
    <property type="match status" value="1"/>
</dbReference>
<keyword evidence="4" id="KW-1185">Reference proteome</keyword>
<accession>A0A7J0H7D3</accession>
<dbReference type="FunFam" id="2.60.200.20:FF:000053">
    <property type="entry name" value="Os06g0275900 protein"/>
    <property type="match status" value="1"/>
</dbReference>
<dbReference type="InterPro" id="IPR000253">
    <property type="entry name" value="FHA_dom"/>
</dbReference>
<dbReference type="EMBL" id="BJWL01000027">
    <property type="protein sequence ID" value="GFZ19010.1"/>
    <property type="molecule type" value="Genomic_DNA"/>
</dbReference>
<dbReference type="OrthoDB" id="444265at2759"/>
<evidence type="ECO:0000313" key="4">
    <source>
        <dbReference type="Proteomes" id="UP000585474"/>
    </source>
</evidence>
<name>A0A7J0H7D3_9ERIC</name>
<reference evidence="3 4" key="1">
    <citation type="submission" date="2019-07" db="EMBL/GenBank/DDBJ databases">
        <title>De Novo Assembly of kiwifruit Actinidia rufa.</title>
        <authorList>
            <person name="Sugita-Konishi S."/>
            <person name="Sato K."/>
            <person name="Mori E."/>
            <person name="Abe Y."/>
            <person name="Kisaki G."/>
            <person name="Hamano K."/>
            <person name="Suezawa K."/>
            <person name="Otani M."/>
            <person name="Fukuda T."/>
            <person name="Manabe T."/>
            <person name="Gomi K."/>
            <person name="Tabuchi M."/>
            <person name="Akimitsu K."/>
            <person name="Kataoka I."/>
        </authorList>
    </citation>
    <scope>NUCLEOTIDE SEQUENCE [LARGE SCALE GENOMIC DNA]</scope>
    <source>
        <strain evidence="4">cv. Fuchu</strain>
    </source>
</reference>
<evidence type="ECO:0000256" key="1">
    <source>
        <dbReference type="SAM" id="MobiDB-lite"/>
    </source>
</evidence>
<dbReference type="SUPFAM" id="SSF49879">
    <property type="entry name" value="SMAD/FHA domain"/>
    <property type="match status" value="1"/>
</dbReference>
<evidence type="ECO:0000313" key="3">
    <source>
        <dbReference type="EMBL" id="GFZ19010.1"/>
    </source>
</evidence>
<feature type="compositionally biased region" description="Pro residues" evidence="1">
    <location>
        <begin position="1"/>
        <end position="11"/>
    </location>
</feature>
<feature type="compositionally biased region" description="Low complexity" evidence="1">
    <location>
        <begin position="31"/>
        <end position="41"/>
    </location>
</feature>
<feature type="compositionally biased region" description="Basic and acidic residues" evidence="1">
    <location>
        <begin position="76"/>
        <end position="87"/>
    </location>
</feature>
<comment type="caution">
    <text evidence="3">The sequence shown here is derived from an EMBL/GenBank/DDBJ whole genome shotgun (WGS) entry which is preliminary data.</text>
</comment>